<dbReference type="Gene3D" id="3.30.43.10">
    <property type="entry name" value="Uridine Diphospho-n-acetylenolpyruvylglucosamine Reductase, domain 2"/>
    <property type="match status" value="1"/>
</dbReference>
<dbReference type="InterPro" id="IPR016166">
    <property type="entry name" value="FAD-bd_PCMH"/>
</dbReference>
<organism evidence="2">
    <name type="scientific">marine metagenome</name>
    <dbReference type="NCBI Taxonomy" id="408172"/>
    <lineage>
        <taxon>unclassified sequences</taxon>
        <taxon>metagenomes</taxon>
        <taxon>ecological metagenomes</taxon>
    </lineage>
</organism>
<dbReference type="Pfam" id="PF01565">
    <property type="entry name" value="FAD_binding_4"/>
    <property type="match status" value="1"/>
</dbReference>
<dbReference type="GO" id="GO:0016899">
    <property type="term" value="F:oxidoreductase activity, acting on the CH-OH group of donors, oxygen as acceptor"/>
    <property type="evidence" value="ECO:0007669"/>
    <property type="project" value="InterPro"/>
</dbReference>
<gene>
    <name evidence="2" type="ORF">METZ01_LOCUS449342</name>
</gene>
<dbReference type="PROSITE" id="PS51257">
    <property type="entry name" value="PROKAR_LIPOPROTEIN"/>
    <property type="match status" value="1"/>
</dbReference>
<evidence type="ECO:0000259" key="1">
    <source>
        <dbReference type="PROSITE" id="PS51387"/>
    </source>
</evidence>
<name>A0A382ZP84_9ZZZZ</name>
<sequence>MQASTRLQGWAGAASSSCHLICPGSADELAAEISAATKAGVSVCPRGGGYSYGDVALNEHNIVCDTSGLDQILAWNPADGVIDVEPGVPLHEILQRVLPEGWVLPVVPGTRFPTVGGATSNNVHGKNSFAVGNFGDYVTEVDLLLADGSTITCSRQANQELFRAA</sequence>
<feature type="domain" description="FAD-binding PCMH-type" evidence="1">
    <location>
        <begin position="13"/>
        <end position="165"/>
    </location>
</feature>
<reference evidence="2" key="1">
    <citation type="submission" date="2018-05" db="EMBL/GenBank/DDBJ databases">
        <authorList>
            <person name="Lanie J.A."/>
            <person name="Ng W.-L."/>
            <person name="Kazmierczak K.M."/>
            <person name="Andrzejewski T.M."/>
            <person name="Davidsen T.M."/>
            <person name="Wayne K.J."/>
            <person name="Tettelin H."/>
            <person name="Glass J.I."/>
            <person name="Rusch D."/>
            <person name="Podicherti R."/>
            <person name="Tsui H.-C.T."/>
            <person name="Winkler M.E."/>
        </authorList>
    </citation>
    <scope>NUCLEOTIDE SEQUENCE</scope>
</reference>
<dbReference type="PROSITE" id="PS51387">
    <property type="entry name" value="FAD_PCMH"/>
    <property type="match status" value="1"/>
</dbReference>
<protein>
    <recommendedName>
        <fullName evidence="1">FAD-binding PCMH-type domain-containing protein</fullName>
    </recommendedName>
</protein>
<dbReference type="InterPro" id="IPR016169">
    <property type="entry name" value="FAD-bd_PCMH_sub2"/>
</dbReference>
<dbReference type="GO" id="GO:0071949">
    <property type="term" value="F:FAD binding"/>
    <property type="evidence" value="ECO:0007669"/>
    <property type="project" value="InterPro"/>
</dbReference>
<dbReference type="SUPFAM" id="SSF56176">
    <property type="entry name" value="FAD-binding/transporter-associated domain-like"/>
    <property type="match status" value="1"/>
</dbReference>
<dbReference type="EMBL" id="UINC01184997">
    <property type="protein sequence ID" value="SVD96488.1"/>
    <property type="molecule type" value="Genomic_DNA"/>
</dbReference>
<evidence type="ECO:0000313" key="2">
    <source>
        <dbReference type="EMBL" id="SVD96488.1"/>
    </source>
</evidence>
<dbReference type="InterPro" id="IPR036318">
    <property type="entry name" value="FAD-bd_PCMH-like_sf"/>
</dbReference>
<accession>A0A382ZP84</accession>
<dbReference type="PANTHER" id="PTHR43762">
    <property type="entry name" value="L-GULONOLACTONE OXIDASE"/>
    <property type="match status" value="1"/>
</dbReference>
<dbReference type="InterPro" id="IPR006094">
    <property type="entry name" value="Oxid_FAD_bind_N"/>
</dbReference>
<proteinExistence type="predicted"/>
<dbReference type="InterPro" id="IPR010031">
    <property type="entry name" value="FAD_lactone_oxidase-like"/>
</dbReference>
<dbReference type="PANTHER" id="PTHR43762:SF1">
    <property type="entry name" value="D-ARABINONO-1,4-LACTONE OXIDASE"/>
    <property type="match status" value="1"/>
</dbReference>
<dbReference type="InterPro" id="IPR016167">
    <property type="entry name" value="FAD-bd_PCMH_sub1"/>
</dbReference>
<feature type="non-terminal residue" evidence="2">
    <location>
        <position position="165"/>
    </location>
</feature>
<dbReference type="Gene3D" id="3.30.465.10">
    <property type="match status" value="1"/>
</dbReference>
<dbReference type="AlphaFoldDB" id="A0A382ZP84"/>